<name>A0AAN9KVN7_CANGL</name>
<feature type="compositionally biased region" description="Basic and acidic residues" evidence="6">
    <location>
        <begin position="251"/>
        <end position="260"/>
    </location>
</feature>
<feature type="compositionally biased region" description="Basic residues" evidence="6">
    <location>
        <begin position="235"/>
        <end position="244"/>
    </location>
</feature>
<dbReference type="InterPro" id="IPR044837">
    <property type="entry name" value="REM16-like"/>
</dbReference>
<evidence type="ECO:0000313" key="9">
    <source>
        <dbReference type="Proteomes" id="UP001367508"/>
    </source>
</evidence>
<dbReference type="InterPro" id="IPR015300">
    <property type="entry name" value="DNA-bd_pseudobarrel_sf"/>
</dbReference>
<keyword evidence="5" id="KW-0539">Nucleus</keyword>
<dbReference type="GO" id="GO:0005634">
    <property type="term" value="C:nucleus"/>
    <property type="evidence" value="ECO:0007669"/>
    <property type="project" value="UniProtKB-SubCell"/>
</dbReference>
<evidence type="ECO:0000259" key="7">
    <source>
        <dbReference type="PROSITE" id="PS50863"/>
    </source>
</evidence>
<sequence>MGGSNSDGCRSWVEDIYWNHFQFLHFAQFIRTGYDQHLAIPKAFSDNLKKKLPENVSLKGPNGIVWSVGLITRNDTLYFTHGWQQFVKDQFLKENDFLVFKYNGESQFDVLIFDGGSFCEKAGSYFVRKCGHTEHVGEYFNKGKGTDNSLEEGNTPSNADLEYDSPEKSVHLNSEREPVVAPSETPSEKTFNAGVESACLDQVMADKVTELAAVPSQPSTSKKIRKLVSVVKNTQTKRRGRGRPPKVSSSQEREHNRVTEHGPVSVGTSVTYESYSSNRRPVTESEINNALQLAQASCTNDSLFIVMRQTHVYKRFYVSIPVKWIADYISLSSQELVLRMGKCEWLVRYSFHTGGHTGGLTAGWKHFALDNNLEEFDVCLFKPAGEINNIFVMDVTIFRVVDEIVPVTPVTSAKKGRKPAMNAMHTET</sequence>
<dbReference type="Gene3D" id="2.40.330.10">
    <property type="entry name" value="DNA-binding pseudobarrel domain"/>
    <property type="match status" value="2"/>
</dbReference>
<dbReference type="PROSITE" id="PS50863">
    <property type="entry name" value="B3"/>
    <property type="match status" value="2"/>
</dbReference>
<dbReference type="Pfam" id="PF02362">
    <property type="entry name" value="B3"/>
    <property type="match status" value="2"/>
</dbReference>
<feature type="domain" description="TF-B3" evidence="7">
    <location>
        <begin position="23"/>
        <end position="116"/>
    </location>
</feature>
<dbReference type="PANTHER" id="PTHR31391">
    <property type="entry name" value="B3 DOMAIN-CONTAINING PROTEIN OS11G0197600-RELATED"/>
    <property type="match status" value="1"/>
</dbReference>
<evidence type="ECO:0000313" key="8">
    <source>
        <dbReference type="EMBL" id="KAK7323287.1"/>
    </source>
</evidence>
<evidence type="ECO:0000256" key="5">
    <source>
        <dbReference type="ARBA" id="ARBA00023242"/>
    </source>
</evidence>
<dbReference type="SMART" id="SM01019">
    <property type="entry name" value="B3"/>
    <property type="match status" value="2"/>
</dbReference>
<protein>
    <recommendedName>
        <fullName evidence="7">TF-B3 domain-containing protein</fullName>
    </recommendedName>
</protein>
<evidence type="ECO:0000256" key="1">
    <source>
        <dbReference type="ARBA" id="ARBA00004123"/>
    </source>
</evidence>
<keyword evidence="9" id="KW-1185">Reference proteome</keyword>
<evidence type="ECO:0000256" key="4">
    <source>
        <dbReference type="ARBA" id="ARBA00023163"/>
    </source>
</evidence>
<evidence type="ECO:0000256" key="6">
    <source>
        <dbReference type="SAM" id="MobiDB-lite"/>
    </source>
</evidence>
<keyword evidence="3" id="KW-0238">DNA-binding</keyword>
<dbReference type="GO" id="GO:0003677">
    <property type="term" value="F:DNA binding"/>
    <property type="evidence" value="ECO:0007669"/>
    <property type="project" value="UniProtKB-KW"/>
</dbReference>
<accession>A0AAN9KVN7</accession>
<dbReference type="AlphaFoldDB" id="A0AAN9KVN7"/>
<keyword evidence="4" id="KW-0804">Transcription</keyword>
<dbReference type="CDD" id="cd10017">
    <property type="entry name" value="B3_DNA"/>
    <property type="match status" value="2"/>
</dbReference>
<dbReference type="PANTHER" id="PTHR31391:SF157">
    <property type="entry name" value="B3 DOMAIN-CONTAINING PROTEIN REM16"/>
    <property type="match status" value="1"/>
</dbReference>
<evidence type="ECO:0000256" key="3">
    <source>
        <dbReference type="ARBA" id="ARBA00023125"/>
    </source>
</evidence>
<proteinExistence type="predicted"/>
<feature type="compositionally biased region" description="Polar residues" evidence="6">
    <location>
        <begin position="146"/>
        <end position="158"/>
    </location>
</feature>
<feature type="region of interest" description="Disordered" evidence="6">
    <location>
        <begin position="230"/>
        <end position="265"/>
    </location>
</feature>
<organism evidence="8 9">
    <name type="scientific">Canavalia gladiata</name>
    <name type="common">Sword bean</name>
    <name type="synonym">Dolichos gladiatus</name>
    <dbReference type="NCBI Taxonomy" id="3824"/>
    <lineage>
        <taxon>Eukaryota</taxon>
        <taxon>Viridiplantae</taxon>
        <taxon>Streptophyta</taxon>
        <taxon>Embryophyta</taxon>
        <taxon>Tracheophyta</taxon>
        <taxon>Spermatophyta</taxon>
        <taxon>Magnoliopsida</taxon>
        <taxon>eudicotyledons</taxon>
        <taxon>Gunneridae</taxon>
        <taxon>Pentapetalae</taxon>
        <taxon>rosids</taxon>
        <taxon>fabids</taxon>
        <taxon>Fabales</taxon>
        <taxon>Fabaceae</taxon>
        <taxon>Papilionoideae</taxon>
        <taxon>50 kb inversion clade</taxon>
        <taxon>NPAAA clade</taxon>
        <taxon>indigoferoid/millettioid clade</taxon>
        <taxon>Phaseoleae</taxon>
        <taxon>Canavalia</taxon>
    </lineage>
</organism>
<dbReference type="SUPFAM" id="SSF101936">
    <property type="entry name" value="DNA-binding pseudobarrel domain"/>
    <property type="match status" value="2"/>
</dbReference>
<dbReference type="EMBL" id="JAYMYQ010000006">
    <property type="protein sequence ID" value="KAK7323287.1"/>
    <property type="molecule type" value="Genomic_DNA"/>
</dbReference>
<feature type="compositionally biased region" description="Basic and acidic residues" evidence="6">
    <location>
        <begin position="169"/>
        <end position="178"/>
    </location>
</feature>
<keyword evidence="2" id="KW-0805">Transcription regulation</keyword>
<feature type="domain" description="TF-B3" evidence="7">
    <location>
        <begin position="303"/>
        <end position="401"/>
    </location>
</feature>
<feature type="region of interest" description="Disordered" evidence="6">
    <location>
        <begin position="169"/>
        <end position="188"/>
    </location>
</feature>
<gene>
    <name evidence="8" type="ORF">VNO77_26753</name>
</gene>
<dbReference type="Proteomes" id="UP001367508">
    <property type="component" value="Unassembled WGS sequence"/>
</dbReference>
<reference evidence="8 9" key="1">
    <citation type="submission" date="2024-01" db="EMBL/GenBank/DDBJ databases">
        <title>The genomes of 5 underutilized Papilionoideae crops provide insights into root nodulation and disease resistanc.</title>
        <authorList>
            <person name="Jiang F."/>
        </authorList>
    </citation>
    <scope>NUCLEOTIDE SEQUENCE [LARGE SCALE GENOMIC DNA]</scope>
    <source>
        <strain evidence="8">LVBAO_FW01</strain>
        <tissue evidence="8">Leaves</tissue>
    </source>
</reference>
<comment type="caution">
    <text evidence="8">The sequence shown here is derived from an EMBL/GenBank/DDBJ whole genome shotgun (WGS) entry which is preliminary data.</text>
</comment>
<dbReference type="InterPro" id="IPR003340">
    <property type="entry name" value="B3_DNA-bd"/>
</dbReference>
<comment type="subcellular location">
    <subcellularLocation>
        <location evidence="1">Nucleus</location>
    </subcellularLocation>
</comment>
<feature type="region of interest" description="Disordered" evidence="6">
    <location>
        <begin position="141"/>
        <end position="163"/>
    </location>
</feature>
<evidence type="ECO:0000256" key="2">
    <source>
        <dbReference type="ARBA" id="ARBA00023015"/>
    </source>
</evidence>